<dbReference type="PANTHER" id="PTHR43775">
    <property type="entry name" value="FATTY ACID SYNTHASE"/>
    <property type="match status" value="1"/>
</dbReference>
<dbReference type="EMBL" id="PQXH01000018">
    <property type="protein sequence ID" value="TGO17353.1"/>
    <property type="molecule type" value="Genomic_DNA"/>
</dbReference>
<dbReference type="PROSITE" id="PS52004">
    <property type="entry name" value="KS3_2"/>
    <property type="match status" value="1"/>
</dbReference>
<dbReference type="InterPro" id="IPR016039">
    <property type="entry name" value="Thiolase-like"/>
</dbReference>
<dbReference type="GO" id="GO:0006633">
    <property type="term" value="P:fatty acid biosynthetic process"/>
    <property type="evidence" value="ECO:0007669"/>
    <property type="project" value="TreeGrafter"/>
</dbReference>
<proteinExistence type="predicted"/>
<dbReference type="AlphaFoldDB" id="A0A4Z1F3I3"/>
<dbReference type="Gene3D" id="3.40.47.10">
    <property type="match status" value="1"/>
</dbReference>
<dbReference type="SUPFAM" id="SSF53901">
    <property type="entry name" value="Thiolase-like"/>
    <property type="match status" value="1"/>
</dbReference>
<dbReference type="Proteomes" id="UP000297777">
    <property type="component" value="Unassembled WGS sequence"/>
</dbReference>
<dbReference type="GO" id="GO:0004312">
    <property type="term" value="F:fatty acid synthase activity"/>
    <property type="evidence" value="ECO:0007669"/>
    <property type="project" value="TreeGrafter"/>
</dbReference>
<dbReference type="InterPro" id="IPR020841">
    <property type="entry name" value="PKS_Beta-ketoAc_synthase_dom"/>
</dbReference>
<dbReference type="PANTHER" id="PTHR43775:SF29">
    <property type="entry name" value="ASPERFURANONE POLYKETIDE SYNTHASE AFOG-RELATED"/>
    <property type="match status" value="1"/>
</dbReference>
<name>A0A4Z1F3I3_9HELO</name>
<dbReference type="InterPro" id="IPR050091">
    <property type="entry name" value="PKS_NRPS_Biosynth_Enz"/>
</dbReference>
<dbReference type="Pfam" id="PF00109">
    <property type="entry name" value="ketoacyl-synt"/>
    <property type="match status" value="1"/>
</dbReference>
<keyword evidence="3" id="KW-1185">Reference proteome</keyword>
<evidence type="ECO:0000313" key="2">
    <source>
        <dbReference type="EMBL" id="TGO17353.1"/>
    </source>
</evidence>
<sequence>MPFIGNPFHVSVIIAGLACCSPGDSTLPSKFWDLLKIGGVVGAAWNRTESLEDAHSPTTDRYNEDAFYHPNTNSRQNVLTTKGGHFLKQDPYAFDAALFNIMAGEANLFDLKQRIAMEVVYKALENADKTLNKFAGTQTACYIGSLMSDYRDAAARDFGHNPEYHILRTREEMISNCVPHFLDIHGPSAILHTACSLEFTIWRVRNGHSWGCWYDHQPGWEYATKQLEIFELRRSALLTR</sequence>
<dbReference type="InterPro" id="IPR014030">
    <property type="entry name" value="Ketoacyl_synth_N"/>
</dbReference>
<comment type="caution">
    <text evidence="2">The sequence shown here is derived from an EMBL/GenBank/DDBJ whole genome shotgun (WGS) entry which is preliminary data.</text>
</comment>
<evidence type="ECO:0000259" key="1">
    <source>
        <dbReference type="PROSITE" id="PS52004"/>
    </source>
</evidence>
<dbReference type="SMART" id="SM00825">
    <property type="entry name" value="PKS_KS"/>
    <property type="match status" value="1"/>
</dbReference>
<accession>A0A4Z1F3I3</accession>
<organism evidence="2 3">
    <name type="scientific">Botrytis tulipae</name>
    <dbReference type="NCBI Taxonomy" id="87230"/>
    <lineage>
        <taxon>Eukaryota</taxon>
        <taxon>Fungi</taxon>
        <taxon>Dikarya</taxon>
        <taxon>Ascomycota</taxon>
        <taxon>Pezizomycotina</taxon>
        <taxon>Leotiomycetes</taxon>
        <taxon>Helotiales</taxon>
        <taxon>Sclerotiniaceae</taxon>
        <taxon>Botrytis</taxon>
    </lineage>
</organism>
<evidence type="ECO:0000313" key="3">
    <source>
        <dbReference type="Proteomes" id="UP000297777"/>
    </source>
</evidence>
<gene>
    <name evidence="2" type="ORF">BTUL_0018g00200</name>
</gene>
<dbReference type="GO" id="GO:0044550">
    <property type="term" value="P:secondary metabolite biosynthetic process"/>
    <property type="evidence" value="ECO:0007669"/>
    <property type="project" value="TreeGrafter"/>
</dbReference>
<reference evidence="2 3" key="1">
    <citation type="submission" date="2017-12" db="EMBL/GenBank/DDBJ databases">
        <title>Comparative genomics of Botrytis spp.</title>
        <authorList>
            <person name="Valero-Jimenez C.A."/>
            <person name="Tapia P."/>
            <person name="Veloso J."/>
            <person name="Silva-Moreno E."/>
            <person name="Staats M."/>
            <person name="Valdes J.H."/>
            <person name="Van Kan J.A.L."/>
        </authorList>
    </citation>
    <scope>NUCLEOTIDE SEQUENCE [LARGE SCALE GENOMIC DNA]</scope>
    <source>
        <strain evidence="2 3">Bt9001</strain>
    </source>
</reference>
<dbReference type="OrthoDB" id="329835at2759"/>
<feature type="domain" description="Ketosynthase family 3 (KS3)" evidence="1">
    <location>
        <begin position="9"/>
        <end position="240"/>
    </location>
</feature>
<protein>
    <recommendedName>
        <fullName evidence="1">Ketosynthase family 3 (KS3) domain-containing protein</fullName>
    </recommendedName>
</protein>